<dbReference type="EMBL" id="JBJUIK010000016">
    <property type="protein sequence ID" value="KAL3500134.1"/>
    <property type="molecule type" value="Genomic_DNA"/>
</dbReference>
<dbReference type="Proteomes" id="UP001630127">
    <property type="component" value="Unassembled WGS sequence"/>
</dbReference>
<evidence type="ECO:0000313" key="1">
    <source>
        <dbReference type="EMBL" id="KAL3500134.1"/>
    </source>
</evidence>
<gene>
    <name evidence="1" type="ORF">ACH5RR_039227</name>
</gene>
<dbReference type="PANTHER" id="PTHR11439">
    <property type="entry name" value="GAG-POL-RELATED RETROTRANSPOSON"/>
    <property type="match status" value="1"/>
</dbReference>
<organism evidence="1 2">
    <name type="scientific">Cinchona calisaya</name>
    <dbReference type="NCBI Taxonomy" id="153742"/>
    <lineage>
        <taxon>Eukaryota</taxon>
        <taxon>Viridiplantae</taxon>
        <taxon>Streptophyta</taxon>
        <taxon>Embryophyta</taxon>
        <taxon>Tracheophyta</taxon>
        <taxon>Spermatophyta</taxon>
        <taxon>Magnoliopsida</taxon>
        <taxon>eudicotyledons</taxon>
        <taxon>Gunneridae</taxon>
        <taxon>Pentapetalae</taxon>
        <taxon>asterids</taxon>
        <taxon>lamiids</taxon>
        <taxon>Gentianales</taxon>
        <taxon>Rubiaceae</taxon>
        <taxon>Cinchonoideae</taxon>
        <taxon>Cinchoneae</taxon>
        <taxon>Cinchona</taxon>
    </lineage>
</organism>
<proteinExistence type="predicted"/>
<sequence length="226" mass="25213">MKCGSKPLVEYLQSVKTIADELALIDSLLSDDDITIHVLNDVGPEFREITAAIRALESPISIDELHDKLTDYAIFLQREMDLSTGVLLLQGQNRDGVYEWPKMKDSSMSPSQPIASAITPCNAGIFLSQHQYIIDILKKTNLLDAKPVGSPMALNGTLQQYDGSPATNSHLYQSIIGSLQYLSFTWPDISYAVNKLAQFMHQPFKVHWQALKRLLCYLKGTTAELL</sequence>
<dbReference type="AlphaFoldDB" id="A0ABD2Y342"/>
<comment type="caution">
    <text evidence="1">The sequence shown here is derived from an EMBL/GenBank/DDBJ whole genome shotgun (WGS) entry which is preliminary data.</text>
</comment>
<evidence type="ECO:0000313" key="2">
    <source>
        <dbReference type="Proteomes" id="UP001630127"/>
    </source>
</evidence>
<name>A0ABD2Y342_9GENT</name>
<protein>
    <submittedName>
        <fullName evidence="1">Uncharacterized protein</fullName>
    </submittedName>
</protein>
<reference evidence="1 2" key="1">
    <citation type="submission" date="2024-11" db="EMBL/GenBank/DDBJ databases">
        <title>A near-complete genome assembly of Cinchona calisaya.</title>
        <authorList>
            <person name="Lian D.C."/>
            <person name="Zhao X.W."/>
            <person name="Wei L."/>
        </authorList>
    </citation>
    <scope>NUCLEOTIDE SEQUENCE [LARGE SCALE GENOMIC DNA]</scope>
    <source>
        <tissue evidence="1">Nenye</tissue>
    </source>
</reference>
<dbReference type="PANTHER" id="PTHR11439:SF489">
    <property type="entry name" value="RNA-DIRECTED DNA POLYMERASE"/>
    <property type="match status" value="1"/>
</dbReference>
<accession>A0ABD2Y342</accession>
<keyword evidence="2" id="KW-1185">Reference proteome</keyword>